<name>A0ACC5YAL8_9TELE</name>
<organism evidence="1 2">
    <name type="scientific">Pangasius djambal</name>
    <dbReference type="NCBI Taxonomy" id="1691987"/>
    <lineage>
        <taxon>Eukaryota</taxon>
        <taxon>Metazoa</taxon>
        <taxon>Chordata</taxon>
        <taxon>Craniata</taxon>
        <taxon>Vertebrata</taxon>
        <taxon>Euteleostomi</taxon>
        <taxon>Actinopterygii</taxon>
        <taxon>Neopterygii</taxon>
        <taxon>Teleostei</taxon>
        <taxon>Ostariophysi</taxon>
        <taxon>Siluriformes</taxon>
        <taxon>Pangasiidae</taxon>
        <taxon>Pangasius</taxon>
    </lineage>
</organism>
<protein>
    <submittedName>
        <fullName evidence="1">Uncharacterized protein</fullName>
    </submittedName>
</protein>
<evidence type="ECO:0000313" key="1">
    <source>
        <dbReference type="EMBL" id="MCJ8732687.1"/>
    </source>
</evidence>
<comment type="caution">
    <text evidence="1">The sequence shown here is derived from an EMBL/GenBank/DDBJ whole genome shotgun (WGS) entry which is preliminary data.</text>
</comment>
<dbReference type="EMBL" id="CM040979">
    <property type="protein sequence ID" value="MCJ8732687.1"/>
    <property type="molecule type" value="Genomic_DNA"/>
</dbReference>
<proteinExistence type="predicted"/>
<keyword evidence="2" id="KW-1185">Reference proteome</keyword>
<evidence type="ECO:0000313" key="2">
    <source>
        <dbReference type="Proteomes" id="UP000830395"/>
    </source>
</evidence>
<reference evidence="1" key="1">
    <citation type="submission" date="2020-02" db="EMBL/GenBank/DDBJ databases">
        <title>Genome sequencing of the panga catfish, Pangasius djambal.</title>
        <authorList>
            <person name="Wen M."/>
            <person name="Zahm M."/>
            <person name="Roques C."/>
            <person name="Cabau C."/>
            <person name="Klopp C."/>
            <person name="Donnadieu C."/>
            <person name="Jouanno E."/>
            <person name="Avarre J.-C."/>
            <person name="Campet M."/>
            <person name="Ha T."/>
            <person name="Dugue R."/>
            <person name="Lampietro C."/>
            <person name="Louis A."/>
            <person name="Herpin A."/>
            <person name="Echchiki A."/>
            <person name="Berthelot C."/>
            <person name="Parey E."/>
            <person name="Roest-Crollius H."/>
            <person name="Braasch I."/>
            <person name="Postlethwait J.H."/>
            <person name="Bobe J."/>
            <person name="Montfort J."/>
            <person name="Bouchez O."/>
            <person name="Begum T."/>
            <person name="Schartl M."/>
            <person name="Gustiano R."/>
            <person name="Guiguen Y."/>
        </authorList>
    </citation>
    <scope>NUCLEOTIDE SEQUENCE</scope>
    <source>
        <strain evidence="1">Pdj_M5554</strain>
    </source>
</reference>
<sequence>MNQTAGVSNQCRRRPSTDNKELGDGGLERNWKGIGISLLVILVVLSLISLSIFFLSKDDGTKALKSHLTLDDLFLRDFQVQAPEVQWISAVEIIYRSRDGNVMKANIQTNQTELLMKNTTFVTFKASKVAVSPDLNYVLLTYDIRKVYRYSFLASYLIYNLHTRY</sequence>
<gene>
    <name evidence="1" type="ORF">PDJAM_G00214280</name>
</gene>
<dbReference type="Proteomes" id="UP000830395">
    <property type="component" value="Chromosome 5"/>
</dbReference>
<accession>A0ACC5YAL8</accession>